<dbReference type="Gene3D" id="3.60.20.10">
    <property type="entry name" value="Glutamine Phosphoribosylpyrophosphate, subunit 1, domain 1"/>
    <property type="match status" value="1"/>
</dbReference>
<dbReference type="MEROPS" id="S45.003"/>
<dbReference type="InterPro" id="IPR029055">
    <property type="entry name" value="Ntn_hydrolases_N"/>
</dbReference>
<dbReference type="KEGG" id="gsn:YC6258_04261"/>
<evidence type="ECO:0000256" key="5">
    <source>
        <dbReference type="PIRSR" id="PIRSR001227-2"/>
    </source>
</evidence>
<accession>A0A0C5VAF3</accession>
<protein>
    <submittedName>
        <fullName evidence="6">Protein-like penicillin acylase</fullName>
    </submittedName>
</protein>
<dbReference type="RefSeq" id="WP_044618340.1">
    <property type="nucleotide sequence ID" value="NZ_CP007142.1"/>
</dbReference>
<dbReference type="PIRSF" id="PIRSF001227">
    <property type="entry name" value="Pen_acylase"/>
    <property type="match status" value="1"/>
</dbReference>
<evidence type="ECO:0000256" key="2">
    <source>
        <dbReference type="ARBA" id="ARBA00022801"/>
    </source>
</evidence>
<dbReference type="Gene3D" id="1.10.439.10">
    <property type="entry name" value="Penicillin Amidohydrolase, domain 1"/>
    <property type="match status" value="1"/>
</dbReference>
<keyword evidence="5" id="KW-0106">Calcium</keyword>
<dbReference type="GO" id="GO:0016811">
    <property type="term" value="F:hydrolase activity, acting on carbon-nitrogen (but not peptide) bonds, in linear amides"/>
    <property type="evidence" value="ECO:0007669"/>
    <property type="project" value="InterPro"/>
</dbReference>
<dbReference type="PANTHER" id="PTHR34218">
    <property type="entry name" value="PEPTIDASE S45 PENICILLIN AMIDASE"/>
    <property type="match status" value="1"/>
</dbReference>
<dbReference type="InterPro" id="IPR043147">
    <property type="entry name" value="Penicillin_amidase_A-knob"/>
</dbReference>
<keyword evidence="2" id="KW-0378">Hydrolase</keyword>
<reference evidence="6 7" key="1">
    <citation type="submission" date="2014-01" db="EMBL/GenBank/DDBJ databases">
        <title>Full genme sequencing of cellulolytic bacterium Gynuella sunshinyii YC6258T gen. nov., sp. nov.</title>
        <authorList>
            <person name="Khan H."/>
            <person name="Chung E.J."/>
            <person name="Chung Y.R."/>
        </authorList>
    </citation>
    <scope>NUCLEOTIDE SEQUENCE [LARGE SCALE GENOMIC DNA]</scope>
    <source>
        <strain evidence="6 7">YC6258</strain>
    </source>
</reference>
<evidence type="ECO:0000256" key="1">
    <source>
        <dbReference type="ARBA" id="ARBA00006586"/>
    </source>
</evidence>
<dbReference type="CDD" id="cd03747">
    <property type="entry name" value="Ntn_PGA_like"/>
    <property type="match status" value="1"/>
</dbReference>
<dbReference type="SUPFAM" id="SSF56235">
    <property type="entry name" value="N-terminal nucleophile aminohydrolases (Ntn hydrolases)"/>
    <property type="match status" value="1"/>
</dbReference>
<dbReference type="STRING" id="1445510.YC6258_04261"/>
<evidence type="ECO:0000313" key="6">
    <source>
        <dbReference type="EMBL" id="AJQ96295.1"/>
    </source>
</evidence>
<organism evidence="6 7">
    <name type="scientific">Gynuella sunshinyii YC6258</name>
    <dbReference type="NCBI Taxonomy" id="1445510"/>
    <lineage>
        <taxon>Bacteria</taxon>
        <taxon>Pseudomonadati</taxon>
        <taxon>Pseudomonadota</taxon>
        <taxon>Gammaproteobacteria</taxon>
        <taxon>Oceanospirillales</taxon>
        <taxon>Saccharospirillaceae</taxon>
        <taxon>Gynuella</taxon>
    </lineage>
</organism>
<evidence type="ECO:0000256" key="4">
    <source>
        <dbReference type="PIRSR" id="PIRSR001227-1"/>
    </source>
</evidence>
<keyword evidence="7" id="KW-1185">Reference proteome</keyword>
<feature type="active site" description="Nucleophile" evidence="4">
    <location>
        <position position="240"/>
    </location>
</feature>
<gene>
    <name evidence="6" type="ORF">YC6258_04261</name>
</gene>
<dbReference type="PANTHER" id="PTHR34218:SF5">
    <property type="entry name" value="PENICILLIN ACYLASE FAMILY PROTEIN"/>
    <property type="match status" value="1"/>
</dbReference>
<name>A0A0C5VAF3_9GAMM</name>
<dbReference type="OrthoDB" id="9760084at2"/>
<comment type="similarity">
    <text evidence="1">Belongs to the peptidase S45 family.</text>
</comment>
<feature type="binding site" evidence="5">
    <location>
        <position position="312"/>
    </location>
    <ligand>
        <name>Ca(2+)</name>
        <dbReference type="ChEBI" id="CHEBI:29108"/>
    </ligand>
</feature>
<dbReference type="InterPro" id="IPR014395">
    <property type="entry name" value="Pen/GL7ACA/AHL_acylase"/>
</dbReference>
<dbReference type="Gene3D" id="1.10.1400.10">
    <property type="match status" value="1"/>
</dbReference>
<evidence type="ECO:0000256" key="3">
    <source>
        <dbReference type="ARBA" id="ARBA00023145"/>
    </source>
</evidence>
<dbReference type="InterPro" id="IPR023343">
    <property type="entry name" value="Penicillin_amidase_dom1"/>
</dbReference>
<comment type="cofactor">
    <cofactor evidence="5">
        <name>Ca(2+)</name>
        <dbReference type="ChEBI" id="CHEBI:29108"/>
    </cofactor>
    <text evidence="5">Binds 1 Ca(2+) ion per dimer.</text>
</comment>
<dbReference type="InterPro" id="IPR002692">
    <property type="entry name" value="S45"/>
</dbReference>
<dbReference type="InterPro" id="IPR043146">
    <property type="entry name" value="Penicillin_amidase_N_B-knob"/>
</dbReference>
<keyword evidence="3" id="KW-0865">Zymogen</keyword>
<dbReference type="EMBL" id="CP007142">
    <property type="protein sequence ID" value="AJQ96295.1"/>
    <property type="molecule type" value="Genomic_DNA"/>
</dbReference>
<evidence type="ECO:0000313" key="7">
    <source>
        <dbReference type="Proteomes" id="UP000032266"/>
    </source>
</evidence>
<keyword evidence="5" id="KW-0479">Metal-binding</keyword>
<dbReference type="HOGENOM" id="CLU_011790_0_1_6"/>
<sequence length="788" mass="88735">MLKKTIVVLLSLMVIVALALGLILYSRLPDRSGTVELAGLNRSVNVVFDRWGIPHIKADKPQDAYQTLGYLHAQDRLFQIELLKRLSQGRLAEILGSSLVPVDRLFRTLGLQRHAEDWVAEMQKTMEPDMLESLQAYVRGVNQFIEAQRLPIEFDLLDIPSQPYTLVDMASIAGYMSWSFAQANHEDPVVQYVAQQLGDTYLADLATSAGSTTEVIPVDVLASVQRGLVQVPGIGTFIGSNGWVLGPRMSASGKVLFVNDPHIGVSQPSVWYEAQLQATGLDIYGHFLAGLAFPLLGHNRSHAWGMTMFENDDIDFYYETEDVNHAGQYRYRDQWQDYEIYPEVISVKDGEDVQFDVKVSRHGPIVSDVFQPLDPSAGSIAMDWEFLEPGNGLFAAFYQLQQADTIAKARAAASLIHAPGLSIMYGNEQGDYAWFAAARLPIRPDHVNSKMILNGASGEDDPVGYQDFDHNPQSVNPERGYVYSANNQPGAVTGKLIPGYFAPRDRAVRIVKSLQPDQRYTAEDMKALLLDDVSETGLALVREMDQLLNRRPGLLNAREIELAQFLMAWDGRHNPDSIAPSLYYFWRQQLQRQIFEDDLTPGFYDLFAQSFLADRSLWRVLDNPKSPWWDDRGRSGQQTKEEILAIGWKAAITRLTEIYGSKLRDWQWHNVAVLEHPHALSRVPLLSKIFSVGPFPANGGIETVNNLGFDLRADHFRVRSAPSTRRVIDFADPAVSWGINPTGQSGVLMDAHYRDQAQLYADGKFRHQWLDTNIIKQHEFTEMRFVPK</sequence>
<dbReference type="PATRIC" id="fig|1445510.3.peg.4229"/>
<dbReference type="GO" id="GO:0017000">
    <property type="term" value="P:antibiotic biosynthetic process"/>
    <property type="evidence" value="ECO:0007669"/>
    <property type="project" value="InterPro"/>
</dbReference>
<dbReference type="Pfam" id="PF01804">
    <property type="entry name" value="Penicil_amidase"/>
    <property type="match status" value="1"/>
</dbReference>
<dbReference type="AlphaFoldDB" id="A0A0C5VAF3"/>
<dbReference type="Gene3D" id="2.30.120.10">
    <property type="match status" value="1"/>
</dbReference>
<dbReference type="Proteomes" id="UP000032266">
    <property type="component" value="Chromosome"/>
</dbReference>
<dbReference type="GO" id="GO:0046872">
    <property type="term" value="F:metal ion binding"/>
    <property type="evidence" value="ECO:0007669"/>
    <property type="project" value="UniProtKB-KW"/>
</dbReference>
<feature type="binding site" evidence="5">
    <location>
        <position position="315"/>
    </location>
    <ligand>
        <name>Ca(2+)</name>
        <dbReference type="ChEBI" id="CHEBI:29108"/>
    </ligand>
</feature>
<proteinExistence type="inferred from homology"/>